<dbReference type="PANTHER" id="PTHR43116">
    <property type="entry name" value="PEPTIDE CHAIN RELEASE FACTOR 2"/>
    <property type="match status" value="1"/>
</dbReference>
<accession>A0A495REJ0</accession>
<dbReference type="InterPro" id="IPR005139">
    <property type="entry name" value="PCRF"/>
</dbReference>
<dbReference type="NCBIfam" id="TIGR00020">
    <property type="entry name" value="prfB"/>
    <property type="match status" value="1"/>
</dbReference>
<dbReference type="PROSITE" id="PS00745">
    <property type="entry name" value="RF_PROK_I"/>
    <property type="match status" value="1"/>
</dbReference>
<dbReference type="GO" id="GO:0005737">
    <property type="term" value="C:cytoplasm"/>
    <property type="evidence" value="ECO:0007669"/>
    <property type="project" value="UniProtKB-SubCell"/>
</dbReference>
<dbReference type="Pfam" id="PF00472">
    <property type="entry name" value="RF-1"/>
    <property type="match status" value="1"/>
</dbReference>
<comment type="subcellular location">
    <subcellularLocation>
        <location evidence="4">Cytoplasm</location>
    </subcellularLocation>
</comment>
<dbReference type="OrthoDB" id="9806673at2"/>
<protein>
    <recommendedName>
        <fullName evidence="4 5">Peptide chain release factor 2</fullName>
        <shortName evidence="4">RF-2</shortName>
    </recommendedName>
</protein>
<dbReference type="AlphaFoldDB" id="A0A495REJ0"/>
<dbReference type="InterPro" id="IPR000352">
    <property type="entry name" value="Pep_chain_release_fac_I"/>
</dbReference>
<gene>
    <name evidence="4" type="primary">prfB</name>
    <name evidence="7" type="ORF">DES39_1320</name>
</gene>
<evidence type="ECO:0000256" key="5">
    <source>
        <dbReference type="NCBIfam" id="TIGR00020"/>
    </source>
</evidence>
<dbReference type="Gene3D" id="3.30.70.1660">
    <property type="match status" value="1"/>
</dbReference>
<dbReference type="Gene3D" id="1.20.58.410">
    <property type="entry name" value="Release factor"/>
    <property type="match status" value="1"/>
</dbReference>
<keyword evidence="8" id="KW-1185">Reference proteome</keyword>
<sequence length="365" mass="41477">MFEINPVRSKIVELTERTAVIRGYLDYEEKKERLEEVNGELEQADVWSNPEKAQSLGKERVALEEIVSTIDSLIQGLDDVAELLELAIEAEDQDTFDETNFELIELEKKLDKLEFCRMFAGQYDSADCYLDIQSGSGGTEAQDWAEMLLRMYLRWAESRSFTTEVMEISDGDVAGIKSATIRIAGDYAYGWLRTETGVHRLVRKSPFDSGNRRHTSFASVFVYPEVDDDIDIEINPVDLRIDVYRASGAGGQHVNKTESAVRITHIPTGIVTQCQNNRSQHSNKDQAMKQLKAKLYELEMHKKNAEKQQMEENKSDIGWGSQIRSYVLDDSRIKDLRTGVETRNTQAVLDGDLDQFIEESLKAGL</sequence>
<feature type="domain" description="Prokaryotic-type class I peptide chain release factors" evidence="6">
    <location>
        <begin position="245"/>
        <end position="261"/>
    </location>
</feature>
<dbReference type="InterPro" id="IPR004374">
    <property type="entry name" value="PrfB"/>
</dbReference>
<dbReference type="SUPFAM" id="SSF75620">
    <property type="entry name" value="Release factor"/>
    <property type="match status" value="1"/>
</dbReference>
<dbReference type="PANTHER" id="PTHR43116:SF3">
    <property type="entry name" value="CLASS I PEPTIDE CHAIN RELEASE FACTOR"/>
    <property type="match status" value="1"/>
</dbReference>
<feature type="modified residue" description="N5-methylglutamine" evidence="4">
    <location>
        <position position="252"/>
    </location>
</feature>
<reference evidence="7 8" key="1">
    <citation type="submission" date="2018-10" db="EMBL/GenBank/DDBJ databases">
        <title>Genomic Encyclopedia of Type Strains, Phase IV (KMG-IV): sequencing the most valuable type-strain genomes for metagenomic binning, comparative biology and taxonomic classification.</title>
        <authorList>
            <person name="Goeker M."/>
        </authorList>
    </citation>
    <scope>NUCLEOTIDE SEQUENCE [LARGE SCALE GENOMIC DNA]</scope>
    <source>
        <strain evidence="7 8">DSM 22228</strain>
    </source>
</reference>
<dbReference type="EMBL" id="RBWY01000002">
    <property type="protein sequence ID" value="RKS85903.1"/>
    <property type="molecule type" value="Genomic_DNA"/>
</dbReference>
<dbReference type="SMART" id="SM00937">
    <property type="entry name" value="PCRF"/>
    <property type="match status" value="1"/>
</dbReference>
<evidence type="ECO:0000313" key="8">
    <source>
        <dbReference type="Proteomes" id="UP000278542"/>
    </source>
</evidence>
<comment type="similarity">
    <text evidence="1 4">Belongs to the prokaryotic/mitochondrial release factor family.</text>
</comment>
<evidence type="ECO:0000256" key="2">
    <source>
        <dbReference type="ARBA" id="ARBA00022481"/>
    </source>
</evidence>
<dbReference type="Pfam" id="PF03462">
    <property type="entry name" value="PCRF"/>
    <property type="match status" value="1"/>
</dbReference>
<comment type="function">
    <text evidence="4">Peptide chain release factor 2 directs the termination of translation in response to the peptide chain termination codons UGA and UAA.</text>
</comment>
<dbReference type="GO" id="GO:0016149">
    <property type="term" value="F:translation release factor activity, codon specific"/>
    <property type="evidence" value="ECO:0007669"/>
    <property type="project" value="UniProtKB-UniRule"/>
</dbReference>
<organism evidence="7 8">
    <name type="scientific">Orbus hercynius</name>
    <dbReference type="NCBI Taxonomy" id="593135"/>
    <lineage>
        <taxon>Bacteria</taxon>
        <taxon>Pseudomonadati</taxon>
        <taxon>Pseudomonadota</taxon>
        <taxon>Gammaproteobacteria</taxon>
        <taxon>Orbales</taxon>
        <taxon>Orbaceae</taxon>
        <taxon>Orbus</taxon>
    </lineage>
</organism>
<dbReference type="InterPro" id="IPR045853">
    <property type="entry name" value="Pep_chain_release_fac_I_sf"/>
</dbReference>
<dbReference type="Gene3D" id="3.30.160.20">
    <property type="match status" value="1"/>
</dbReference>
<dbReference type="FunFam" id="3.30.160.20:FF:000010">
    <property type="entry name" value="Peptide chain release factor 2"/>
    <property type="match status" value="1"/>
</dbReference>
<keyword evidence="2 4" id="KW-0488">Methylation</keyword>
<evidence type="ECO:0000256" key="1">
    <source>
        <dbReference type="ARBA" id="ARBA00010835"/>
    </source>
</evidence>
<name>A0A495REJ0_9GAMM</name>
<comment type="caution">
    <text evidence="7">The sequence shown here is derived from an EMBL/GenBank/DDBJ whole genome shotgun (WGS) entry which is preliminary data.</text>
</comment>
<evidence type="ECO:0000259" key="6">
    <source>
        <dbReference type="PROSITE" id="PS00745"/>
    </source>
</evidence>
<keyword evidence="4" id="KW-0963">Cytoplasm</keyword>
<dbReference type="HAMAP" id="MF_00094">
    <property type="entry name" value="Rel_fac_2"/>
    <property type="match status" value="1"/>
</dbReference>
<evidence type="ECO:0000256" key="4">
    <source>
        <dbReference type="HAMAP-Rule" id="MF_00094"/>
    </source>
</evidence>
<comment type="PTM">
    <text evidence="4">Methylated by PrmC. Methylation increases the termination efficiency of RF2.</text>
</comment>
<evidence type="ECO:0000256" key="3">
    <source>
        <dbReference type="ARBA" id="ARBA00022917"/>
    </source>
</evidence>
<dbReference type="Proteomes" id="UP000278542">
    <property type="component" value="Unassembled WGS sequence"/>
</dbReference>
<keyword evidence="3 4" id="KW-0648">Protein biosynthesis</keyword>
<proteinExistence type="inferred from homology"/>
<evidence type="ECO:0000313" key="7">
    <source>
        <dbReference type="EMBL" id="RKS85903.1"/>
    </source>
</evidence>
<dbReference type="RefSeq" id="WP_121144994.1">
    <property type="nucleotide sequence ID" value="NZ_RBWY01000002.1"/>
</dbReference>